<dbReference type="PANTHER" id="PTHR10067">
    <property type="entry name" value="PHOSPHATIDYLSERINE DECARBOXYLASE"/>
    <property type="match status" value="1"/>
</dbReference>
<feature type="domain" description="L-tryptophan decarboxylase PsiD-like" evidence="4">
    <location>
        <begin position="330"/>
        <end position="470"/>
    </location>
</feature>
<keyword evidence="1" id="KW-0210">Decarboxylase</keyword>
<comment type="caution">
    <text evidence="5">The sequence shown here is derived from an EMBL/GenBank/DDBJ whole genome shotgun (WGS) entry which is preliminary data.</text>
</comment>
<accession>A0A2P8ADS9</accession>
<sequence length="729" mass="80767">MTSKDGWQDERVDSLDAVFTAKHNAADLVQDSWTKVSGMRALAGNAETIVHPGQEAQHLEKMLELDLKWTNDMRARVDEHVEDSRVAEKLKPWYPGFCKRPTFHHTYLSTFNEPNGVTSYEPEGVAANGRKYELDVLILATGYTVGVADASPGRLLGAPIYDRNGLDLADKRASDNYGVLLAQMISGFPNMFFLTGEGGSTVAECYWAIQGFGSLCGTGDQGDFTESQRSGSGGGGDYEGGRGLVGGQGRGEVFVAFYAAFLYPWNPEMEAKMARKSLYGGGVLKYREEIRKWLDSKIFDGDWLPGDHRAHREWLGGVIDHVDNNPSEYHPVIKEFKQVIEDDSRIYMLMQSMFDEVPKKKPYGEDPTGGKQVRDVEHMLALFNHLMTSAPTWNDNSEKVGMVGLPIQAVLDWPMGTPSGFTVFQDPKINNMLKKVLNVWGDYLRTPDSAKQALHTGGTGWFNPTGKKDLEVVANKAGGQDHTFEKLFVCDPSADHFGFKCWDDFFTRLFRDGVRPVAGPDDDSIIANACESKPYSVAYDVKLRDKFWNKGQPYSVRDMLGHDELAEKFSGGTVYQAFLSALSYHRWHAPVSGKVVKTVLLDGTYYSEPLWEGLGDVDKQSAEIDKASEATCQGYLAHMAARGVIYFEADNPKIGLMAFVGIGMDEVSTCDITVREGQHVKKGEQIGMFHFGGSTHCLLFNSAAKVRDLPKPGREANVPVRSQVAVVDK</sequence>
<evidence type="ECO:0000256" key="3">
    <source>
        <dbReference type="SAM" id="MobiDB-lite"/>
    </source>
</evidence>
<feature type="region of interest" description="Disordered" evidence="3">
    <location>
        <begin position="223"/>
        <end position="242"/>
    </location>
</feature>
<evidence type="ECO:0000313" key="5">
    <source>
        <dbReference type="EMBL" id="PSK58619.1"/>
    </source>
</evidence>
<organism evidence="5 6">
    <name type="scientific">Elsinoe australis</name>
    <dbReference type="NCBI Taxonomy" id="40998"/>
    <lineage>
        <taxon>Eukaryota</taxon>
        <taxon>Fungi</taxon>
        <taxon>Dikarya</taxon>
        <taxon>Ascomycota</taxon>
        <taxon>Pezizomycotina</taxon>
        <taxon>Dothideomycetes</taxon>
        <taxon>Dothideomycetidae</taxon>
        <taxon>Myriangiales</taxon>
        <taxon>Elsinoaceae</taxon>
        <taxon>Elsinoe</taxon>
    </lineage>
</organism>
<keyword evidence="2" id="KW-0456">Lyase</keyword>
<evidence type="ECO:0000256" key="1">
    <source>
        <dbReference type="ARBA" id="ARBA00022793"/>
    </source>
</evidence>
<dbReference type="AlphaFoldDB" id="A0A2P8ADS9"/>
<dbReference type="Proteomes" id="UP000243723">
    <property type="component" value="Unassembled WGS sequence"/>
</dbReference>
<dbReference type="Pfam" id="PF02666">
    <property type="entry name" value="PS_Dcarbxylase"/>
    <property type="match status" value="1"/>
</dbReference>
<reference evidence="5 6" key="1">
    <citation type="submission" date="2017-05" db="EMBL/GenBank/DDBJ databases">
        <title>Draft genome sequence of Elsinoe australis.</title>
        <authorList>
            <person name="Cheng Q."/>
        </authorList>
    </citation>
    <scope>NUCLEOTIDE SEQUENCE [LARGE SCALE GENOMIC DNA]</scope>
    <source>
        <strain evidence="5 6">NL1</strain>
    </source>
</reference>
<feature type="compositionally biased region" description="Gly residues" evidence="3">
    <location>
        <begin position="231"/>
        <end position="242"/>
    </location>
</feature>
<dbReference type="EMBL" id="NHZQ01000016">
    <property type="protein sequence ID" value="PSK58619.1"/>
    <property type="molecule type" value="Genomic_DNA"/>
</dbReference>
<evidence type="ECO:0000256" key="2">
    <source>
        <dbReference type="ARBA" id="ARBA00023239"/>
    </source>
</evidence>
<dbReference type="PANTHER" id="PTHR10067:SF9">
    <property type="entry name" value="PHOSPHATIDYLSERINE DECARBOXYLASE FAMILY PROTEIN (AFU_ORTHOLOGUE AFUA_7G01730)"/>
    <property type="match status" value="1"/>
</dbReference>
<dbReference type="Pfam" id="PF12588">
    <property type="entry name" value="PSDC"/>
    <property type="match status" value="1"/>
</dbReference>
<dbReference type="GO" id="GO:0004609">
    <property type="term" value="F:phosphatidylserine decarboxylase activity"/>
    <property type="evidence" value="ECO:0007669"/>
    <property type="project" value="InterPro"/>
</dbReference>
<gene>
    <name evidence="5" type="ORF">B9Z65_6634</name>
</gene>
<keyword evidence="6" id="KW-1185">Reference proteome</keyword>
<protein>
    <submittedName>
        <fullName evidence="5">Phosphatidylserine decarboxylase proenzyme 3</fullName>
    </submittedName>
</protein>
<dbReference type="OrthoDB" id="5973539at2759"/>
<evidence type="ECO:0000259" key="4">
    <source>
        <dbReference type="Pfam" id="PF12588"/>
    </source>
</evidence>
<dbReference type="InterPro" id="IPR003817">
    <property type="entry name" value="PS_Dcarbxylase"/>
</dbReference>
<dbReference type="InterPro" id="IPR036188">
    <property type="entry name" value="FAD/NAD-bd_sf"/>
</dbReference>
<dbReference type="GO" id="GO:0006646">
    <property type="term" value="P:phosphatidylethanolamine biosynthetic process"/>
    <property type="evidence" value="ECO:0007669"/>
    <property type="project" value="TreeGrafter"/>
</dbReference>
<evidence type="ECO:0000313" key="6">
    <source>
        <dbReference type="Proteomes" id="UP000243723"/>
    </source>
</evidence>
<name>A0A2P8ADS9_9PEZI</name>
<dbReference type="Gene3D" id="3.50.50.60">
    <property type="entry name" value="FAD/NAD(P)-binding domain"/>
    <property type="match status" value="1"/>
</dbReference>
<dbReference type="GO" id="GO:0005739">
    <property type="term" value="C:mitochondrion"/>
    <property type="evidence" value="ECO:0007669"/>
    <property type="project" value="TreeGrafter"/>
</dbReference>
<dbReference type="SUPFAM" id="SSF51905">
    <property type="entry name" value="FAD/NAD(P)-binding domain"/>
    <property type="match status" value="1"/>
</dbReference>
<proteinExistence type="predicted"/>
<dbReference type="InterPro" id="IPR022237">
    <property type="entry name" value="PsiD-like"/>
</dbReference>
<dbReference type="STRING" id="40998.A0A2P8ADS9"/>